<accession>A0A381U4V4</accession>
<dbReference type="InterPro" id="IPR011681">
    <property type="entry name" value="GcrA"/>
</dbReference>
<proteinExistence type="predicted"/>
<name>A0A381U4V4_9ZZZZ</name>
<dbReference type="EMBL" id="UINC01005714">
    <property type="protein sequence ID" value="SVA23094.1"/>
    <property type="molecule type" value="Genomic_DNA"/>
</dbReference>
<gene>
    <name evidence="1" type="ORF">METZ01_LOCUS75948</name>
</gene>
<evidence type="ECO:0000313" key="1">
    <source>
        <dbReference type="EMBL" id="SVA23094.1"/>
    </source>
</evidence>
<protein>
    <submittedName>
        <fullName evidence="1">Uncharacterized protein</fullName>
    </submittedName>
</protein>
<dbReference type="Pfam" id="PF07750">
    <property type="entry name" value="GcrA"/>
    <property type="match status" value="1"/>
</dbReference>
<sequence>MSIIKNYLRQNKVTHTFSSCQWPIGDPQEKDFHFCDTANVVGKPYCQQHCDLAYIDERELKKEKEVQRNRRIAA</sequence>
<organism evidence="1">
    <name type="scientific">marine metagenome</name>
    <dbReference type="NCBI Taxonomy" id="408172"/>
    <lineage>
        <taxon>unclassified sequences</taxon>
        <taxon>metagenomes</taxon>
        <taxon>ecological metagenomes</taxon>
    </lineage>
</organism>
<reference evidence="1" key="1">
    <citation type="submission" date="2018-05" db="EMBL/GenBank/DDBJ databases">
        <authorList>
            <person name="Lanie J.A."/>
            <person name="Ng W.-L."/>
            <person name="Kazmierczak K.M."/>
            <person name="Andrzejewski T.M."/>
            <person name="Davidsen T.M."/>
            <person name="Wayne K.J."/>
            <person name="Tettelin H."/>
            <person name="Glass J.I."/>
            <person name="Rusch D."/>
            <person name="Podicherti R."/>
            <person name="Tsui H.-C.T."/>
            <person name="Winkler M.E."/>
        </authorList>
    </citation>
    <scope>NUCLEOTIDE SEQUENCE</scope>
</reference>
<dbReference type="AlphaFoldDB" id="A0A381U4V4"/>